<evidence type="ECO:0000256" key="8">
    <source>
        <dbReference type="SAM" id="Phobius"/>
    </source>
</evidence>
<comment type="subcellular location">
    <subcellularLocation>
        <location evidence="1">Membrane</location>
    </subcellularLocation>
</comment>
<proteinExistence type="predicted"/>
<keyword evidence="5 8" id="KW-1133">Transmembrane helix</keyword>
<dbReference type="Gene3D" id="3.90.550.10">
    <property type="entry name" value="Spore Coat Polysaccharide Biosynthesis Protein SpsA, Chain A"/>
    <property type="match status" value="1"/>
</dbReference>
<dbReference type="GO" id="GO:0016757">
    <property type="term" value="F:glycosyltransferase activity"/>
    <property type="evidence" value="ECO:0007669"/>
    <property type="project" value="UniProtKB-KW"/>
</dbReference>
<sequence length="393" mass="44511">MTREALRHLYLFILLYRFALGCLELLCYSTYRWLQDRRRNRANAARDQISVAIVCATVSGGISLKNALPTWQQCRPNEIWIVTDANSHAAVSDALAAVQNVKVSIITCDRTNKRAQLCQGFKRTTSDVIVICDDDTIWTPSVLCGLTACFQDNKTLGAAFPEVKFRSARNEFNLWESLSASRLAGDQIDIRTSMLIDGGVFCASGTTAAYRGDILRDPSFLQQFPSEKWLGRVLNAGDDQSLTLWLAEKDWNLCVVPDDGPSGFCVLTTPRTTWRHIPQLIRWSRSDWQACISATVLSSAVWRKHPFTAWTRMTWCIGSFSFVVELLYLYLNLRTVTILEVVTLQASRLIRLLPYFITSPTRLKHLVTIAAYLYLCQIIRVYSLLTIGNTNWS</sequence>
<keyword evidence="2" id="KW-0328">Glycosyltransferase</keyword>
<evidence type="ECO:0000256" key="6">
    <source>
        <dbReference type="ARBA" id="ARBA00023136"/>
    </source>
</evidence>
<dbReference type="PANTHER" id="PTHR47844:SF1">
    <property type="entry name" value="EXOSTOSIN-LIKE 2"/>
    <property type="match status" value="1"/>
</dbReference>
<evidence type="ECO:0000313" key="10">
    <source>
        <dbReference type="Proteomes" id="UP000193144"/>
    </source>
</evidence>
<dbReference type="STRING" id="1231657.A0A1Y1ZHU9"/>
<dbReference type="AlphaFoldDB" id="A0A1Y1ZHU9"/>
<dbReference type="Pfam" id="PF13641">
    <property type="entry name" value="Glyco_tranf_2_3"/>
    <property type="match status" value="1"/>
</dbReference>
<dbReference type="InterPro" id="IPR029044">
    <property type="entry name" value="Nucleotide-diphossugar_trans"/>
</dbReference>
<keyword evidence="4 8" id="KW-0812">Transmembrane</keyword>
<dbReference type="SUPFAM" id="SSF53448">
    <property type="entry name" value="Nucleotide-diphospho-sugar transferases"/>
    <property type="match status" value="1"/>
</dbReference>
<protein>
    <submittedName>
        <fullName evidence="9">Nucleotide-diphospho-sugar transferase</fullName>
    </submittedName>
</protein>
<keyword evidence="3 9" id="KW-0808">Transferase</keyword>
<evidence type="ECO:0000256" key="3">
    <source>
        <dbReference type="ARBA" id="ARBA00022679"/>
    </source>
</evidence>
<gene>
    <name evidence="9" type="ORF">BCR34DRAFT_615553</name>
</gene>
<evidence type="ECO:0000256" key="4">
    <source>
        <dbReference type="ARBA" id="ARBA00022692"/>
    </source>
</evidence>
<evidence type="ECO:0000256" key="2">
    <source>
        <dbReference type="ARBA" id="ARBA00022676"/>
    </source>
</evidence>
<keyword evidence="7" id="KW-0325">Glycoprotein</keyword>
<comment type="caution">
    <text evidence="9">The sequence shown here is derived from an EMBL/GenBank/DDBJ whole genome shotgun (WGS) entry which is preliminary data.</text>
</comment>
<organism evidence="9 10">
    <name type="scientific">Clohesyomyces aquaticus</name>
    <dbReference type="NCBI Taxonomy" id="1231657"/>
    <lineage>
        <taxon>Eukaryota</taxon>
        <taxon>Fungi</taxon>
        <taxon>Dikarya</taxon>
        <taxon>Ascomycota</taxon>
        <taxon>Pezizomycotina</taxon>
        <taxon>Dothideomycetes</taxon>
        <taxon>Pleosporomycetidae</taxon>
        <taxon>Pleosporales</taxon>
        <taxon>Lindgomycetaceae</taxon>
        <taxon>Clohesyomyces</taxon>
    </lineage>
</organism>
<name>A0A1Y1ZHU9_9PLEO</name>
<dbReference type="PANTHER" id="PTHR47844">
    <property type="entry name" value="SYNTHASE CPS1, PUTATIVE (AFU_ORTHOLOGUE AFUA_7G02500)-RELATED"/>
    <property type="match status" value="1"/>
</dbReference>
<evidence type="ECO:0000256" key="5">
    <source>
        <dbReference type="ARBA" id="ARBA00022989"/>
    </source>
</evidence>
<dbReference type="InterPro" id="IPR052427">
    <property type="entry name" value="Glycosyltrans_GT2/GT47"/>
</dbReference>
<evidence type="ECO:0000313" key="9">
    <source>
        <dbReference type="EMBL" id="ORY09816.1"/>
    </source>
</evidence>
<dbReference type="EMBL" id="MCFA01000081">
    <property type="protein sequence ID" value="ORY09816.1"/>
    <property type="molecule type" value="Genomic_DNA"/>
</dbReference>
<evidence type="ECO:0000256" key="7">
    <source>
        <dbReference type="ARBA" id="ARBA00023180"/>
    </source>
</evidence>
<keyword evidence="6 8" id="KW-0472">Membrane</keyword>
<reference evidence="9 10" key="1">
    <citation type="submission" date="2016-07" db="EMBL/GenBank/DDBJ databases">
        <title>Pervasive Adenine N6-methylation of Active Genes in Fungi.</title>
        <authorList>
            <consortium name="DOE Joint Genome Institute"/>
            <person name="Mondo S.J."/>
            <person name="Dannebaum R.O."/>
            <person name="Kuo R.C."/>
            <person name="Labutti K."/>
            <person name="Haridas S."/>
            <person name="Kuo A."/>
            <person name="Salamov A."/>
            <person name="Ahrendt S.R."/>
            <person name="Lipzen A."/>
            <person name="Sullivan W."/>
            <person name="Andreopoulos W.B."/>
            <person name="Clum A."/>
            <person name="Lindquist E."/>
            <person name="Daum C."/>
            <person name="Ramamoorthy G.K."/>
            <person name="Gryganskyi A."/>
            <person name="Culley D."/>
            <person name="Magnuson J.K."/>
            <person name="James T.Y."/>
            <person name="O'Malley M.A."/>
            <person name="Stajich J.E."/>
            <person name="Spatafora J.W."/>
            <person name="Visel A."/>
            <person name="Grigoriev I.V."/>
        </authorList>
    </citation>
    <scope>NUCLEOTIDE SEQUENCE [LARGE SCALE GENOMIC DNA]</scope>
    <source>
        <strain evidence="9 10">CBS 115471</strain>
    </source>
</reference>
<dbReference type="Proteomes" id="UP000193144">
    <property type="component" value="Unassembled WGS sequence"/>
</dbReference>
<accession>A0A1Y1ZHU9</accession>
<dbReference type="OrthoDB" id="2849215at2759"/>
<dbReference type="GO" id="GO:0016020">
    <property type="term" value="C:membrane"/>
    <property type="evidence" value="ECO:0007669"/>
    <property type="project" value="UniProtKB-SubCell"/>
</dbReference>
<feature type="transmembrane region" description="Helical" evidence="8">
    <location>
        <begin position="12"/>
        <end position="31"/>
    </location>
</feature>
<keyword evidence="10" id="KW-1185">Reference proteome</keyword>
<evidence type="ECO:0000256" key="1">
    <source>
        <dbReference type="ARBA" id="ARBA00004370"/>
    </source>
</evidence>